<dbReference type="GeneID" id="106151101"/>
<name>A0A1S3H0W5_LINAN</name>
<evidence type="ECO:0000313" key="3">
    <source>
        <dbReference type="RefSeq" id="XP_013379648.1"/>
    </source>
</evidence>
<evidence type="ECO:0000256" key="1">
    <source>
        <dbReference type="SAM" id="MobiDB-lite"/>
    </source>
</evidence>
<dbReference type="OrthoDB" id="6138703at2759"/>
<dbReference type="KEGG" id="lak:106151101"/>
<feature type="compositionally biased region" description="Basic and acidic residues" evidence="1">
    <location>
        <begin position="56"/>
        <end position="78"/>
    </location>
</feature>
<feature type="region of interest" description="Disordered" evidence="1">
    <location>
        <begin position="36"/>
        <end position="78"/>
    </location>
</feature>
<accession>A0A1S3H0W5</accession>
<sequence>MLYQLTAKIAKVIRIMDNTETAGGCAFSISVDEDQPRAKIPKRLQERAQNKKKVHSKEEIDEKQRKADERRTAHSKEKIQRMKENQEQCLKINQKVQVLIQQDAKRRGAPGTEHIRPISSKEAVSLIRSVASDMGKITQGLNEDVHKATSSSL</sequence>
<reference evidence="3" key="1">
    <citation type="submission" date="2025-08" db="UniProtKB">
        <authorList>
            <consortium name="RefSeq"/>
        </authorList>
    </citation>
    <scope>IDENTIFICATION</scope>
    <source>
        <tissue evidence="3">Gonads</tissue>
    </source>
</reference>
<protein>
    <submittedName>
        <fullName evidence="3">Uncharacterized protein LOC106151101</fullName>
    </submittedName>
</protein>
<dbReference type="Proteomes" id="UP000085678">
    <property type="component" value="Unplaced"/>
</dbReference>
<gene>
    <name evidence="3" type="primary">LOC106151101</name>
</gene>
<dbReference type="InParanoid" id="A0A1S3H0W5"/>
<dbReference type="InterPro" id="IPR000956">
    <property type="entry name" value="Stathmin_fam"/>
</dbReference>
<keyword evidence="2" id="KW-1185">Reference proteome</keyword>
<dbReference type="Pfam" id="PF00836">
    <property type="entry name" value="Stathmin"/>
    <property type="match status" value="1"/>
</dbReference>
<dbReference type="RefSeq" id="XP_013379648.1">
    <property type="nucleotide sequence ID" value="XM_013524194.1"/>
</dbReference>
<proteinExistence type="predicted"/>
<evidence type="ECO:0000313" key="2">
    <source>
        <dbReference type="Proteomes" id="UP000085678"/>
    </source>
</evidence>
<dbReference type="AlphaFoldDB" id="A0A1S3H0W5"/>
<dbReference type="GO" id="GO:0031110">
    <property type="term" value="P:regulation of microtubule polymerization or depolymerization"/>
    <property type="evidence" value="ECO:0007669"/>
    <property type="project" value="InterPro"/>
</dbReference>
<organism evidence="2 3">
    <name type="scientific">Lingula anatina</name>
    <name type="common">Brachiopod</name>
    <name type="synonym">Lingula unguis</name>
    <dbReference type="NCBI Taxonomy" id="7574"/>
    <lineage>
        <taxon>Eukaryota</taxon>
        <taxon>Metazoa</taxon>
        <taxon>Spiralia</taxon>
        <taxon>Lophotrochozoa</taxon>
        <taxon>Brachiopoda</taxon>
        <taxon>Linguliformea</taxon>
        <taxon>Lingulata</taxon>
        <taxon>Lingulida</taxon>
        <taxon>Linguloidea</taxon>
        <taxon>Lingulidae</taxon>
        <taxon>Lingula</taxon>
    </lineage>
</organism>